<organism evidence="1 2">
    <name type="scientific">Araneus ventricosus</name>
    <name type="common">Orbweaver spider</name>
    <name type="synonym">Epeira ventricosa</name>
    <dbReference type="NCBI Taxonomy" id="182803"/>
    <lineage>
        <taxon>Eukaryota</taxon>
        <taxon>Metazoa</taxon>
        <taxon>Ecdysozoa</taxon>
        <taxon>Arthropoda</taxon>
        <taxon>Chelicerata</taxon>
        <taxon>Arachnida</taxon>
        <taxon>Araneae</taxon>
        <taxon>Araneomorphae</taxon>
        <taxon>Entelegynae</taxon>
        <taxon>Araneoidea</taxon>
        <taxon>Araneidae</taxon>
        <taxon>Araneus</taxon>
    </lineage>
</organism>
<keyword evidence="2" id="KW-1185">Reference proteome</keyword>
<accession>A0A4Y2V4T7</accession>
<evidence type="ECO:0000313" key="2">
    <source>
        <dbReference type="Proteomes" id="UP000499080"/>
    </source>
</evidence>
<protein>
    <submittedName>
        <fullName evidence="1">Uncharacterized protein</fullName>
    </submittedName>
</protein>
<feature type="non-terminal residue" evidence="1">
    <location>
        <position position="1"/>
    </location>
</feature>
<sequence length="86" mass="8997">GGTTSTRMSCCRTSKQELASPGGIEILVVLLPPSSDSTYLLRVGSSRGPMMGCKDSGLSTRAIATAVFQDSGCFSRAGVTWFAVIY</sequence>
<dbReference type="AlphaFoldDB" id="A0A4Y2V4T7"/>
<evidence type="ECO:0000313" key="1">
    <source>
        <dbReference type="EMBL" id="GBO20263.1"/>
    </source>
</evidence>
<comment type="caution">
    <text evidence="1">The sequence shown here is derived from an EMBL/GenBank/DDBJ whole genome shotgun (WGS) entry which is preliminary data.</text>
</comment>
<gene>
    <name evidence="1" type="ORF">AVEN_224169_1</name>
</gene>
<reference evidence="1 2" key="1">
    <citation type="journal article" date="2019" name="Sci. Rep.">
        <title>Orb-weaving spider Araneus ventricosus genome elucidates the spidroin gene catalogue.</title>
        <authorList>
            <person name="Kono N."/>
            <person name="Nakamura H."/>
            <person name="Ohtoshi R."/>
            <person name="Moran D.A.P."/>
            <person name="Shinohara A."/>
            <person name="Yoshida Y."/>
            <person name="Fujiwara M."/>
            <person name="Mori M."/>
            <person name="Tomita M."/>
            <person name="Arakawa K."/>
        </authorList>
    </citation>
    <scope>NUCLEOTIDE SEQUENCE [LARGE SCALE GENOMIC DNA]</scope>
</reference>
<dbReference type="EMBL" id="BGPR01043643">
    <property type="protein sequence ID" value="GBO20263.1"/>
    <property type="molecule type" value="Genomic_DNA"/>
</dbReference>
<name>A0A4Y2V4T7_ARAVE</name>
<dbReference type="Proteomes" id="UP000499080">
    <property type="component" value="Unassembled WGS sequence"/>
</dbReference>
<proteinExistence type="predicted"/>